<dbReference type="Proteomes" id="UP001150904">
    <property type="component" value="Unassembled WGS sequence"/>
</dbReference>
<dbReference type="OrthoDB" id="1739143at2759"/>
<comment type="similarity">
    <text evidence="1">Belongs to the isochorismatase family.</text>
</comment>
<dbReference type="InterPro" id="IPR036380">
    <property type="entry name" value="Isochorismatase-like_sf"/>
</dbReference>
<protein>
    <submittedName>
        <fullName evidence="4">Isochorismatase hydrolase</fullName>
    </submittedName>
</protein>
<evidence type="ECO:0000313" key="4">
    <source>
        <dbReference type="EMBL" id="KAJ5204984.1"/>
    </source>
</evidence>
<dbReference type="SUPFAM" id="SSF52499">
    <property type="entry name" value="Isochorismatase-like hydrolases"/>
    <property type="match status" value="1"/>
</dbReference>
<evidence type="ECO:0000256" key="2">
    <source>
        <dbReference type="ARBA" id="ARBA00022801"/>
    </source>
</evidence>
<evidence type="ECO:0000259" key="3">
    <source>
        <dbReference type="Pfam" id="PF00857"/>
    </source>
</evidence>
<feature type="domain" description="Isochorismatase-like" evidence="3">
    <location>
        <begin position="18"/>
        <end position="192"/>
    </location>
</feature>
<gene>
    <name evidence="4" type="ORF">N7498_005863</name>
</gene>
<dbReference type="RefSeq" id="XP_058309463.1">
    <property type="nucleotide sequence ID" value="XM_058452925.1"/>
</dbReference>
<keyword evidence="5" id="KW-1185">Reference proteome</keyword>
<accession>A0A9W9MPB7</accession>
<dbReference type="Pfam" id="PF00857">
    <property type="entry name" value="Isochorismatase"/>
    <property type="match status" value="1"/>
</dbReference>
<keyword evidence="2 4" id="KW-0378">Hydrolase</keyword>
<reference evidence="4" key="1">
    <citation type="submission" date="2022-12" db="EMBL/GenBank/DDBJ databases">
        <authorList>
            <person name="Petersen C."/>
        </authorList>
    </citation>
    <scope>NUCLEOTIDE SEQUENCE</scope>
    <source>
        <strain evidence="4">IBT 15544</strain>
    </source>
</reference>
<dbReference type="EMBL" id="JAPQKR010000012">
    <property type="protein sequence ID" value="KAJ5204984.1"/>
    <property type="molecule type" value="Genomic_DNA"/>
</dbReference>
<dbReference type="GO" id="GO:0016787">
    <property type="term" value="F:hydrolase activity"/>
    <property type="evidence" value="ECO:0007669"/>
    <property type="project" value="UniProtKB-KW"/>
</dbReference>
<sequence>MFDAADKTAPGHYGPSQTALFLLDFHSMFVQRFSGAQGAAAVKVAAEMKAWAKSKGIKVIHALIDTNATPFETCKDAARLSAIVSAMDQDGAAECPELLEDAGDEVTFTRRPGYVSALKSPGLEDFLQQSGIKSLILCGFSTSGCVTRTALSACDAEYVVSTISDACADPDEELHKVMLEKVLNNRGYVATASEIRKGFEGVSGGN</sequence>
<dbReference type="InterPro" id="IPR000868">
    <property type="entry name" value="Isochorismatase-like_dom"/>
</dbReference>
<name>A0A9W9MPB7_9EURO</name>
<dbReference type="CDD" id="cd00431">
    <property type="entry name" value="cysteine_hydrolases"/>
    <property type="match status" value="1"/>
</dbReference>
<dbReference type="InterPro" id="IPR050272">
    <property type="entry name" value="Isochorismatase-like_hydrls"/>
</dbReference>
<dbReference type="Gene3D" id="3.40.50.850">
    <property type="entry name" value="Isochorismatase-like"/>
    <property type="match status" value="1"/>
</dbReference>
<dbReference type="PANTHER" id="PTHR43540">
    <property type="entry name" value="PEROXYUREIDOACRYLATE/UREIDOACRYLATE AMIDOHYDROLASE-RELATED"/>
    <property type="match status" value="1"/>
</dbReference>
<evidence type="ECO:0000256" key="1">
    <source>
        <dbReference type="ARBA" id="ARBA00006336"/>
    </source>
</evidence>
<reference evidence="4" key="2">
    <citation type="journal article" date="2023" name="IMA Fungus">
        <title>Comparative genomic study of the Penicillium genus elucidates a diverse pangenome and 15 lateral gene transfer events.</title>
        <authorList>
            <person name="Petersen C."/>
            <person name="Sorensen T."/>
            <person name="Nielsen M.R."/>
            <person name="Sondergaard T.E."/>
            <person name="Sorensen J.L."/>
            <person name="Fitzpatrick D.A."/>
            <person name="Frisvad J.C."/>
            <person name="Nielsen K.L."/>
        </authorList>
    </citation>
    <scope>NUCLEOTIDE SEQUENCE</scope>
    <source>
        <strain evidence="4">IBT 15544</strain>
    </source>
</reference>
<dbReference type="GeneID" id="83180226"/>
<comment type="caution">
    <text evidence="4">The sequence shown here is derived from an EMBL/GenBank/DDBJ whole genome shotgun (WGS) entry which is preliminary data.</text>
</comment>
<organism evidence="4 5">
    <name type="scientific">Penicillium cinerascens</name>
    <dbReference type="NCBI Taxonomy" id="70096"/>
    <lineage>
        <taxon>Eukaryota</taxon>
        <taxon>Fungi</taxon>
        <taxon>Dikarya</taxon>
        <taxon>Ascomycota</taxon>
        <taxon>Pezizomycotina</taxon>
        <taxon>Eurotiomycetes</taxon>
        <taxon>Eurotiomycetidae</taxon>
        <taxon>Eurotiales</taxon>
        <taxon>Aspergillaceae</taxon>
        <taxon>Penicillium</taxon>
    </lineage>
</organism>
<evidence type="ECO:0000313" key="5">
    <source>
        <dbReference type="Proteomes" id="UP001150904"/>
    </source>
</evidence>
<dbReference type="AlphaFoldDB" id="A0A9W9MPB7"/>
<proteinExistence type="inferred from homology"/>